<protein>
    <submittedName>
        <fullName evidence="2">Uncharacterized protein</fullName>
    </submittedName>
</protein>
<keyword evidence="3" id="KW-1185">Reference proteome</keyword>
<evidence type="ECO:0000256" key="1">
    <source>
        <dbReference type="SAM" id="MobiDB-lite"/>
    </source>
</evidence>
<organism evidence="2 3">
    <name type="scientific">Verticillium longisporum</name>
    <name type="common">Verticillium dahliae var. longisporum</name>
    <dbReference type="NCBI Taxonomy" id="100787"/>
    <lineage>
        <taxon>Eukaryota</taxon>
        <taxon>Fungi</taxon>
        <taxon>Dikarya</taxon>
        <taxon>Ascomycota</taxon>
        <taxon>Pezizomycotina</taxon>
        <taxon>Sordariomycetes</taxon>
        <taxon>Hypocreomycetidae</taxon>
        <taxon>Glomerellales</taxon>
        <taxon>Plectosphaerellaceae</taxon>
        <taxon>Verticillium</taxon>
    </lineage>
</organism>
<evidence type="ECO:0000313" key="2">
    <source>
        <dbReference type="EMBL" id="CRK38410.1"/>
    </source>
</evidence>
<proteinExistence type="predicted"/>
<dbReference type="Proteomes" id="UP000044602">
    <property type="component" value="Unassembled WGS sequence"/>
</dbReference>
<dbReference type="AlphaFoldDB" id="A0A0G4MWN3"/>
<gene>
    <name evidence="2" type="ORF">BN1708_016635</name>
</gene>
<reference evidence="2 3" key="1">
    <citation type="submission" date="2015-05" db="EMBL/GenBank/DDBJ databases">
        <authorList>
            <person name="Wang D.B."/>
            <person name="Wang M."/>
        </authorList>
    </citation>
    <scope>NUCLEOTIDE SEQUENCE [LARGE SCALE GENOMIC DNA]</scope>
    <source>
        <strain evidence="2">VL1</strain>
    </source>
</reference>
<dbReference type="EMBL" id="CVQH01025516">
    <property type="protein sequence ID" value="CRK38410.1"/>
    <property type="molecule type" value="Genomic_DNA"/>
</dbReference>
<sequence length="87" mass="9404">MPSSTSVPASPPPTAGTATCRWRPAMTATTATPTPQRRSSATTASCSLPRVARRASRRRPIWCRTAAARPCRSPRRRRRPSGRASST</sequence>
<evidence type="ECO:0000313" key="3">
    <source>
        <dbReference type="Proteomes" id="UP000044602"/>
    </source>
</evidence>
<name>A0A0G4MWN3_VERLO</name>
<feature type="region of interest" description="Disordered" evidence="1">
    <location>
        <begin position="1"/>
        <end position="87"/>
    </location>
</feature>
<feature type="compositionally biased region" description="Basic residues" evidence="1">
    <location>
        <begin position="72"/>
        <end position="81"/>
    </location>
</feature>
<feature type="compositionally biased region" description="Polar residues" evidence="1">
    <location>
        <begin position="36"/>
        <end position="46"/>
    </location>
</feature>
<accession>A0A0G4MWN3</accession>
<feature type="compositionally biased region" description="Basic residues" evidence="1">
    <location>
        <begin position="51"/>
        <end position="61"/>
    </location>
</feature>
<feature type="compositionally biased region" description="Low complexity" evidence="1">
    <location>
        <begin position="15"/>
        <end position="35"/>
    </location>
</feature>